<name>A0A0C2WA78_9BACL</name>
<proteinExistence type="predicted"/>
<dbReference type="InterPro" id="IPR041657">
    <property type="entry name" value="HTH_17"/>
</dbReference>
<sequence>MYIIIKEASDYLSLSEAVITRLIHENKIRAVHDGTQYLVNKDQFNHHLNQLEKAKKIFEEWRNEPIPDSVDVKDED</sequence>
<evidence type="ECO:0000313" key="2">
    <source>
        <dbReference type="EMBL" id="KIL52953.1"/>
    </source>
</evidence>
<dbReference type="RefSeq" id="WP_041053850.1">
    <property type="nucleotide sequence ID" value="NZ_JXRR01000001.1"/>
</dbReference>
<evidence type="ECO:0000313" key="3">
    <source>
        <dbReference type="Proteomes" id="UP000031972"/>
    </source>
</evidence>
<dbReference type="EMBL" id="JXRR01000001">
    <property type="protein sequence ID" value="KIL52953.1"/>
    <property type="molecule type" value="Genomic_DNA"/>
</dbReference>
<dbReference type="AlphaFoldDB" id="A0A0C2WA78"/>
<keyword evidence="3" id="KW-1185">Reference proteome</keyword>
<dbReference type="GO" id="GO:0003677">
    <property type="term" value="F:DNA binding"/>
    <property type="evidence" value="ECO:0007669"/>
    <property type="project" value="InterPro"/>
</dbReference>
<protein>
    <recommendedName>
        <fullName evidence="1">Helix-turn-helix domain-containing protein</fullName>
    </recommendedName>
</protein>
<dbReference type="Proteomes" id="UP000031972">
    <property type="component" value="Unassembled WGS sequence"/>
</dbReference>
<dbReference type="Gene3D" id="3.90.105.50">
    <property type="match status" value="1"/>
</dbReference>
<feature type="domain" description="Helix-turn-helix" evidence="1">
    <location>
        <begin position="5"/>
        <end position="50"/>
    </location>
</feature>
<comment type="caution">
    <text evidence="2">The sequence shown here is derived from an EMBL/GenBank/DDBJ whole genome shotgun (WGS) entry which is preliminary data.</text>
</comment>
<accession>A0A0C2WA78</accession>
<dbReference type="Pfam" id="PF12728">
    <property type="entry name" value="HTH_17"/>
    <property type="match status" value="1"/>
</dbReference>
<dbReference type="NCBIfam" id="TIGR01764">
    <property type="entry name" value="excise"/>
    <property type="match status" value="1"/>
</dbReference>
<organism evidence="2 3">
    <name type="scientific">Jeotgalibacillus campisalis</name>
    <dbReference type="NCBI Taxonomy" id="220754"/>
    <lineage>
        <taxon>Bacteria</taxon>
        <taxon>Bacillati</taxon>
        <taxon>Bacillota</taxon>
        <taxon>Bacilli</taxon>
        <taxon>Bacillales</taxon>
        <taxon>Caryophanaceae</taxon>
        <taxon>Jeotgalibacillus</taxon>
    </lineage>
</organism>
<dbReference type="OrthoDB" id="2166477at2"/>
<dbReference type="InterPro" id="IPR038148">
    <property type="entry name" value="Tn1545/Tn916_Xis"/>
</dbReference>
<reference evidence="2 3" key="1">
    <citation type="submission" date="2015-01" db="EMBL/GenBank/DDBJ databases">
        <title>Jeotgalibacillus campisalis genome sequencing.</title>
        <authorList>
            <person name="Goh K.M."/>
            <person name="Chan K.-G."/>
            <person name="Yaakop A.S."/>
            <person name="Ee R."/>
            <person name="Gan H.M."/>
            <person name="Chan C.S."/>
        </authorList>
    </citation>
    <scope>NUCLEOTIDE SEQUENCE [LARGE SCALE GENOMIC DNA]</scope>
    <source>
        <strain evidence="2 3">SF-57</strain>
    </source>
</reference>
<dbReference type="InterPro" id="IPR010093">
    <property type="entry name" value="SinI_DNA-bd"/>
</dbReference>
<dbReference type="PATRIC" id="fig|220754.4.peg.287"/>
<evidence type="ECO:0000259" key="1">
    <source>
        <dbReference type="Pfam" id="PF12728"/>
    </source>
</evidence>
<gene>
    <name evidence="2" type="ORF">KR50_02820</name>
</gene>